<evidence type="ECO:0000256" key="9">
    <source>
        <dbReference type="SAM" id="Coils"/>
    </source>
</evidence>
<keyword evidence="7" id="KW-0067">ATP-binding</keyword>
<gene>
    <name evidence="12" type="ORF">GCM10008927_25580</name>
</gene>
<dbReference type="Gene3D" id="1.10.287.130">
    <property type="match status" value="1"/>
</dbReference>
<accession>A0ABQ3DA78</accession>
<dbReference type="InterPro" id="IPR017055">
    <property type="entry name" value="Sig_transdc_His_kinase_DctB"/>
</dbReference>
<dbReference type="Pfam" id="PF00512">
    <property type="entry name" value="HisKA"/>
    <property type="match status" value="1"/>
</dbReference>
<dbReference type="InterPro" id="IPR003594">
    <property type="entry name" value="HATPase_dom"/>
</dbReference>
<evidence type="ECO:0000313" key="13">
    <source>
        <dbReference type="Proteomes" id="UP000634455"/>
    </source>
</evidence>
<keyword evidence="10" id="KW-1133">Transmembrane helix</keyword>
<dbReference type="GO" id="GO:0016301">
    <property type="term" value="F:kinase activity"/>
    <property type="evidence" value="ECO:0007669"/>
    <property type="project" value="UniProtKB-KW"/>
</dbReference>
<keyword evidence="6 12" id="KW-0418">Kinase</keyword>
<evidence type="ECO:0000256" key="3">
    <source>
        <dbReference type="ARBA" id="ARBA00022553"/>
    </source>
</evidence>
<dbReference type="Gene3D" id="3.30.565.10">
    <property type="entry name" value="Histidine kinase-like ATPase, C-terminal domain"/>
    <property type="match status" value="1"/>
</dbReference>
<comment type="catalytic activity">
    <reaction evidence="1">
        <text>ATP + protein L-histidine = ADP + protein N-phospho-L-histidine.</text>
        <dbReference type="EC" id="2.7.13.3"/>
    </reaction>
</comment>
<comment type="caution">
    <text evidence="12">The sequence shown here is derived from an EMBL/GenBank/DDBJ whole genome shotgun (WGS) entry which is preliminary data.</text>
</comment>
<dbReference type="InterPro" id="IPR036890">
    <property type="entry name" value="HATPase_C_sf"/>
</dbReference>
<dbReference type="PRINTS" id="PR00344">
    <property type="entry name" value="BCTRLSENSOR"/>
</dbReference>
<dbReference type="EMBL" id="BMZF01000008">
    <property type="protein sequence ID" value="GHA58812.1"/>
    <property type="molecule type" value="Genomic_DNA"/>
</dbReference>
<dbReference type="InterPro" id="IPR036097">
    <property type="entry name" value="HisK_dim/P_sf"/>
</dbReference>
<dbReference type="PIRSF" id="PIRSF036431">
    <property type="entry name" value="STHK_DctB"/>
    <property type="match status" value="1"/>
</dbReference>
<keyword evidence="8" id="KW-0902">Two-component regulatory system</keyword>
<dbReference type="SUPFAM" id="SSF47384">
    <property type="entry name" value="Homodimeric domain of signal transducing histidine kinase"/>
    <property type="match status" value="1"/>
</dbReference>
<evidence type="ECO:0000256" key="8">
    <source>
        <dbReference type="ARBA" id="ARBA00023012"/>
    </source>
</evidence>
<evidence type="ECO:0000256" key="5">
    <source>
        <dbReference type="ARBA" id="ARBA00022741"/>
    </source>
</evidence>
<keyword evidence="5" id="KW-0547">Nucleotide-binding</keyword>
<feature type="transmembrane region" description="Helical" evidence="10">
    <location>
        <begin position="9"/>
        <end position="27"/>
    </location>
</feature>
<reference evidence="13" key="1">
    <citation type="journal article" date="2019" name="Int. J. Syst. Evol. Microbiol.">
        <title>The Global Catalogue of Microorganisms (GCM) 10K type strain sequencing project: providing services to taxonomists for standard genome sequencing and annotation.</title>
        <authorList>
            <consortium name="The Broad Institute Genomics Platform"/>
            <consortium name="The Broad Institute Genome Sequencing Center for Infectious Disease"/>
            <person name="Wu L."/>
            <person name="Ma J."/>
        </authorList>
    </citation>
    <scope>NUCLEOTIDE SEQUENCE [LARGE SCALE GENOMIC DNA]</scope>
    <source>
        <strain evidence="13">KCTC 32465</strain>
    </source>
</reference>
<evidence type="ECO:0000256" key="6">
    <source>
        <dbReference type="ARBA" id="ARBA00022777"/>
    </source>
</evidence>
<evidence type="ECO:0000256" key="1">
    <source>
        <dbReference type="ARBA" id="ARBA00000085"/>
    </source>
</evidence>
<dbReference type="PROSITE" id="PS50109">
    <property type="entry name" value="HIS_KIN"/>
    <property type="match status" value="1"/>
</dbReference>
<dbReference type="EC" id="2.7.13.3" evidence="2"/>
<dbReference type="PANTHER" id="PTHR43065:SF46">
    <property type="entry name" value="C4-DICARBOXYLATE TRANSPORT SENSOR PROTEIN DCTB"/>
    <property type="match status" value="1"/>
</dbReference>
<evidence type="ECO:0000256" key="7">
    <source>
        <dbReference type="ARBA" id="ARBA00022840"/>
    </source>
</evidence>
<dbReference type="InterPro" id="IPR004358">
    <property type="entry name" value="Sig_transdc_His_kin-like_C"/>
</dbReference>
<keyword evidence="3" id="KW-0597">Phosphoprotein</keyword>
<dbReference type="SUPFAM" id="SSF55874">
    <property type="entry name" value="ATPase domain of HSP90 chaperone/DNA topoisomerase II/histidine kinase"/>
    <property type="match status" value="1"/>
</dbReference>
<dbReference type="InterPro" id="IPR003661">
    <property type="entry name" value="HisK_dim/P_dom"/>
</dbReference>
<protein>
    <recommendedName>
        <fullName evidence="2">histidine kinase</fullName>
        <ecNumber evidence="2">2.7.13.3</ecNumber>
    </recommendedName>
</protein>
<name>A0ABQ3DA78_9RHOB</name>
<dbReference type="InterPro" id="IPR005467">
    <property type="entry name" value="His_kinase_dom"/>
</dbReference>
<evidence type="ECO:0000256" key="2">
    <source>
        <dbReference type="ARBA" id="ARBA00012438"/>
    </source>
</evidence>
<keyword evidence="9" id="KW-0175">Coiled coil</keyword>
<evidence type="ECO:0000256" key="4">
    <source>
        <dbReference type="ARBA" id="ARBA00022679"/>
    </source>
</evidence>
<dbReference type="CDD" id="cd00082">
    <property type="entry name" value="HisKA"/>
    <property type="match status" value="1"/>
</dbReference>
<feature type="transmembrane region" description="Helical" evidence="10">
    <location>
        <begin position="288"/>
        <end position="309"/>
    </location>
</feature>
<dbReference type="RefSeq" id="WP_189641123.1">
    <property type="nucleotide sequence ID" value="NZ_BMZF01000008.1"/>
</dbReference>
<keyword evidence="10" id="KW-0812">Transmembrane</keyword>
<evidence type="ECO:0000313" key="12">
    <source>
        <dbReference type="EMBL" id="GHA58812.1"/>
    </source>
</evidence>
<dbReference type="Pfam" id="PF02518">
    <property type="entry name" value="HATPase_c"/>
    <property type="match status" value="1"/>
</dbReference>
<dbReference type="Proteomes" id="UP000634455">
    <property type="component" value="Unassembled WGS sequence"/>
</dbReference>
<dbReference type="Gene3D" id="3.30.450.20">
    <property type="entry name" value="PAS domain"/>
    <property type="match status" value="2"/>
</dbReference>
<feature type="coiled-coil region" evidence="9">
    <location>
        <begin position="313"/>
        <end position="347"/>
    </location>
</feature>
<dbReference type="PANTHER" id="PTHR43065">
    <property type="entry name" value="SENSOR HISTIDINE KINASE"/>
    <property type="match status" value="1"/>
</dbReference>
<keyword evidence="4" id="KW-0808">Transferase</keyword>
<evidence type="ECO:0000259" key="11">
    <source>
        <dbReference type="PROSITE" id="PS50109"/>
    </source>
</evidence>
<organism evidence="12 13">
    <name type="scientific">Paramylibacter ulvae</name>
    <dbReference type="NCBI Taxonomy" id="1651968"/>
    <lineage>
        <taxon>Bacteria</taxon>
        <taxon>Pseudomonadati</taxon>
        <taxon>Pseudomonadota</taxon>
        <taxon>Alphaproteobacteria</taxon>
        <taxon>Rhodobacterales</taxon>
        <taxon>Paracoccaceae</taxon>
        <taxon>Paramylibacter</taxon>
    </lineage>
</organism>
<feature type="domain" description="Histidine kinase" evidence="11">
    <location>
        <begin position="363"/>
        <end position="576"/>
    </location>
</feature>
<dbReference type="SMART" id="SM00387">
    <property type="entry name" value="HATPase_c"/>
    <property type="match status" value="1"/>
</dbReference>
<proteinExistence type="predicted"/>
<dbReference type="SMART" id="SM00388">
    <property type="entry name" value="HisKA"/>
    <property type="match status" value="1"/>
</dbReference>
<evidence type="ECO:0000256" key="10">
    <source>
        <dbReference type="SAM" id="Phobius"/>
    </source>
</evidence>
<keyword evidence="13" id="KW-1185">Reference proteome</keyword>
<keyword evidence="10" id="KW-0472">Membrane</keyword>
<sequence length="581" mass="65058">MFHILHRKYLILYAVLAVAIVLATFWFETRSGLNQLAKTGGVRLEQSRDRLLGQLTSFRQLPNVLARHPQIIATVKTRANLPEARSFLLNTSLSTGVEDIYLLDDTGQIIITSNITEPDHYDTAMFHNRADIRAAFNGRLGFFHAIDPIDQSRDFFFARRIDFDGVYGRGVVVVQVDIASLEFDWQIDEDVIAFFDENEVAFVTNRQNVSMRRLSPVTSPLLRAEYYPQSATRPFFDYSVRQKFGHDLWWFDDDSGSASEKLMVSRFVPQIDLTLRVFMKTQNTKAAALLQTQLVAAMLAMIGLGFWALSQRRKRLADRLAIEEAANARLEARVEDRTKQLRETQAQLIQAGKLTALGQMSASISHELNQPMAAIQNFAQNGTKLLKMDRATDAAQNFDHIKGQVDRMSRIIKSLRAFARKEKETIAPVDVQSVIRDTVDLLSQRCDDENVTLHFQSYPSPIMVMGGHVRLQQVFINLLNNAFDAVLDQSDKQVWITINTLPEIVQIIVADSGKGFADETRVFEPFYSTKDVGASKGMGLGLSISYGIIGSFGGELTCQNGANGGAEFCVKLKSAAQGSTP</sequence>